<organism evidence="1 2">
    <name type="scientific">Candidatus Methylomirabilis lanthanidiphila</name>
    <dbReference type="NCBI Taxonomy" id="2211376"/>
    <lineage>
        <taxon>Bacteria</taxon>
        <taxon>Candidatus Methylomirabilota</taxon>
        <taxon>Candidatus Methylomirabilia</taxon>
        <taxon>Candidatus Methylomirabilales</taxon>
        <taxon>Candidatus Methylomirabilaceae</taxon>
        <taxon>Candidatus Methylomirabilis</taxon>
    </lineage>
</organism>
<dbReference type="Proteomes" id="UP000334340">
    <property type="component" value="Unassembled WGS sequence"/>
</dbReference>
<gene>
    <name evidence="1" type="ORF">MELA_01924</name>
</gene>
<dbReference type="AlphaFoldDB" id="A0A564ZJM8"/>
<evidence type="ECO:0000313" key="2">
    <source>
        <dbReference type="Proteomes" id="UP000334340"/>
    </source>
</evidence>
<sequence>MTDDLSTAAAVGSALAKAFQEFRRWVAQRLAQKTALEEKELNAVRAFQTAVIRTSNYIGSLEGGGQGDRRHEEDLANLWSDAAIAFYGVNDNIAPLLHLKALSWSRPAQWIDAKVIEAGITITEMNELLTQILEKGDAST</sequence>
<dbReference type="EMBL" id="CABIKM010000027">
    <property type="protein sequence ID" value="VUZ85539.1"/>
    <property type="molecule type" value="Genomic_DNA"/>
</dbReference>
<keyword evidence="2" id="KW-1185">Reference proteome</keyword>
<reference evidence="1 2" key="1">
    <citation type="submission" date="2019-07" db="EMBL/GenBank/DDBJ databases">
        <authorList>
            <person name="Cremers G."/>
        </authorList>
    </citation>
    <scope>NUCLEOTIDE SEQUENCE [LARGE SCALE GENOMIC DNA]</scope>
</reference>
<name>A0A564ZJM8_9BACT</name>
<accession>A0A564ZJM8</accession>
<protein>
    <submittedName>
        <fullName evidence="1">Uncharacterized protein</fullName>
    </submittedName>
</protein>
<evidence type="ECO:0000313" key="1">
    <source>
        <dbReference type="EMBL" id="VUZ85539.1"/>
    </source>
</evidence>
<proteinExistence type="predicted"/>